<evidence type="ECO:0000259" key="2">
    <source>
        <dbReference type="Pfam" id="PF00144"/>
    </source>
</evidence>
<dbReference type="InterPro" id="IPR001466">
    <property type="entry name" value="Beta-lactam-related"/>
</dbReference>
<keyword evidence="4" id="KW-1185">Reference proteome</keyword>
<dbReference type="Proteomes" id="UP001161325">
    <property type="component" value="Unassembled WGS sequence"/>
</dbReference>
<evidence type="ECO:0000313" key="3">
    <source>
        <dbReference type="EMBL" id="GLC24760.1"/>
    </source>
</evidence>
<sequence length="393" mass="42214">MRFPTLATITAVAVGVSLAACAPRAATTAAAPALDVRDTALARALRTKLDSLRGVLHFPGATLAVALPDGRVVAVASGLADTARGIPLRTTDRLLSGSVGKTYVSAVAMQLVHEGTLDLEAPISRWLGTAPWFARLPNARAITVRQLMNHTSGLVRYEFDPRATAVLREQPMKAWTPEERLSYLLDTSAPFAAGQGWDYSDTNYIVLAMILERITGRPYYDELRRRILEPLRLTNTIPSDRPDLPGLANGYAGPKNDLGGYDASLDASGRLRVNPQFEWTGGGIASTTADLARWGKLLYEGKAFDASLLPRMLDGVPSKLGRDVKYGLGVMTRPTALGPAWGHSGFFPGYATELLYFPDLKVAAAIQVNVTAPYPRGLVPFLVEAARTAGGTR</sequence>
<comment type="caution">
    <text evidence="3">The sequence shown here is derived from an EMBL/GenBank/DDBJ whole genome shotgun (WGS) entry which is preliminary data.</text>
</comment>
<reference evidence="3" key="1">
    <citation type="submission" date="2022-08" db="EMBL/GenBank/DDBJ databases">
        <title>Draft genome sequencing of Roseisolibacter agri AW1220.</title>
        <authorList>
            <person name="Tobiishi Y."/>
            <person name="Tonouchi A."/>
        </authorList>
    </citation>
    <scope>NUCLEOTIDE SEQUENCE</scope>
    <source>
        <strain evidence="3">AW1220</strain>
    </source>
</reference>
<keyword evidence="3" id="KW-0378">Hydrolase</keyword>
<keyword evidence="1" id="KW-0732">Signal</keyword>
<feature type="domain" description="Beta-lactamase-related" evidence="2">
    <location>
        <begin position="56"/>
        <end position="375"/>
    </location>
</feature>
<gene>
    <name evidence="3" type="ORF">rosag_12730</name>
</gene>
<dbReference type="PANTHER" id="PTHR46825">
    <property type="entry name" value="D-ALANYL-D-ALANINE-CARBOXYPEPTIDASE/ENDOPEPTIDASE AMPH"/>
    <property type="match status" value="1"/>
</dbReference>
<feature type="chain" id="PRO_5041311047" evidence="1">
    <location>
        <begin position="23"/>
        <end position="393"/>
    </location>
</feature>
<dbReference type="RefSeq" id="WP_284349206.1">
    <property type="nucleotide sequence ID" value="NZ_BRXS01000002.1"/>
</dbReference>
<dbReference type="PANTHER" id="PTHR46825:SF7">
    <property type="entry name" value="D-ALANYL-D-ALANINE CARBOXYPEPTIDASE"/>
    <property type="match status" value="1"/>
</dbReference>
<name>A0AA37V0L9_9BACT</name>
<accession>A0AA37V0L9</accession>
<protein>
    <submittedName>
        <fullName evidence="3">Serine hydrolase</fullName>
    </submittedName>
</protein>
<dbReference type="InterPro" id="IPR012338">
    <property type="entry name" value="Beta-lactam/transpept-like"/>
</dbReference>
<organism evidence="3 4">
    <name type="scientific">Roseisolibacter agri</name>
    <dbReference type="NCBI Taxonomy" id="2014610"/>
    <lineage>
        <taxon>Bacteria</taxon>
        <taxon>Pseudomonadati</taxon>
        <taxon>Gemmatimonadota</taxon>
        <taxon>Gemmatimonadia</taxon>
        <taxon>Gemmatimonadales</taxon>
        <taxon>Gemmatimonadaceae</taxon>
        <taxon>Roseisolibacter</taxon>
    </lineage>
</organism>
<dbReference type="PROSITE" id="PS51257">
    <property type="entry name" value="PROKAR_LIPOPROTEIN"/>
    <property type="match status" value="1"/>
</dbReference>
<dbReference type="Pfam" id="PF00144">
    <property type="entry name" value="Beta-lactamase"/>
    <property type="match status" value="1"/>
</dbReference>
<evidence type="ECO:0000256" key="1">
    <source>
        <dbReference type="SAM" id="SignalP"/>
    </source>
</evidence>
<dbReference type="GO" id="GO:0016787">
    <property type="term" value="F:hydrolase activity"/>
    <property type="evidence" value="ECO:0007669"/>
    <property type="project" value="UniProtKB-KW"/>
</dbReference>
<dbReference type="Gene3D" id="3.40.710.10">
    <property type="entry name" value="DD-peptidase/beta-lactamase superfamily"/>
    <property type="match status" value="1"/>
</dbReference>
<evidence type="ECO:0000313" key="4">
    <source>
        <dbReference type="Proteomes" id="UP001161325"/>
    </source>
</evidence>
<feature type="signal peptide" evidence="1">
    <location>
        <begin position="1"/>
        <end position="22"/>
    </location>
</feature>
<proteinExistence type="predicted"/>
<dbReference type="EMBL" id="BRXS01000002">
    <property type="protein sequence ID" value="GLC24760.1"/>
    <property type="molecule type" value="Genomic_DNA"/>
</dbReference>
<dbReference type="AlphaFoldDB" id="A0AA37V0L9"/>
<dbReference type="SUPFAM" id="SSF56601">
    <property type="entry name" value="beta-lactamase/transpeptidase-like"/>
    <property type="match status" value="1"/>
</dbReference>
<dbReference type="InterPro" id="IPR050491">
    <property type="entry name" value="AmpC-like"/>
</dbReference>